<reference evidence="4" key="1">
    <citation type="journal article" date="2019" name="Int. J. Syst. Evol. Microbiol.">
        <title>The Global Catalogue of Microorganisms (GCM) 10K type strain sequencing project: providing services to taxonomists for standard genome sequencing and annotation.</title>
        <authorList>
            <consortium name="The Broad Institute Genomics Platform"/>
            <consortium name="The Broad Institute Genome Sequencing Center for Infectious Disease"/>
            <person name="Wu L."/>
            <person name="Ma J."/>
        </authorList>
    </citation>
    <scope>NUCLEOTIDE SEQUENCE [LARGE SCALE GENOMIC DNA]</scope>
    <source>
        <strain evidence="4">CGMCC 4.7643</strain>
    </source>
</reference>
<dbReference type="Pfam" id="PF14020">
    <property type="entry name" value="DUF4236"/>
    <property type="match status" value="1"/>
</dbReference>
<evidence type="ECO:0000259" key="2">
    <source>
        <dbReference type="Pfam" id="PF14020"/>
    </source>
</evidence>
<keyword evidence="1" id="KW-0812">Transmembrane</keyword>
<protein>
    <submittedName>
        <fullName evidence="3">DUF4236 domain-containing protein</fullName>
    </submittedName>
</protein>
<accession>A0ABW5GR27</accession>
<feature type="domain" description="DUF4236" evidence="2">
    <location>
        <begin position="3"/>
        <end position="57"/>
    </location>
</feature>
<proteinExistence type="predicted"/>
<gene>
    <name evidence="3" type="ORF">ACFSYJ_31975</name>
</gene>
<dbReference type="InterPro" id="IPR025330">
    <property type="entry name" value="DUF4236"/>
</dbReference>
<keyword evidence="4" id="KW-1185">Reference proteome</keyword>
<evidence type="ECO:0000313" key="3">
    <source>
        <dbReference type="EMBL" id="MFD2463269.1"/>
    </source>
</evidence>
<sequence>MGFRYRKSFRVAPGVRMTVSKSEVGYSVGGKGIRVTKRARGGMQTTISAPGTGLSYTTSTRRRTRRANAAYPAPTSHSASPTRRTPVLIPMTRRIKTERLLCLVGLLTTVIGFVVLPLLLLALPCLLAGLIMMLLNLKDEMRWYRENQAAKVQQQPPT</sequence>
<feature type="transmembrane region" description="Helical" evidence="1">
    <location>
        <begin position="100"/>
        <end position="133"/>
    </location>
</feature>
<evidence type="ECO:0000256" key="1">
    <source>
        <dbReference type="SAM" id="Phobius"/>
    </source>
</evidence>
<dbReference type="Proteomes" id="UP001597419">
    <property type="component" value="Unassembled WGS sequence"/>
</dbReference>
<name>A0ABW5GR27_9PSEU</name>
<dbReference type="RefSeq" id="WP_378214032.1">
    <property type="nucleotide sequence ID" value="NZ_JBHSBK010000005.1"/>
</dbReference>
<organism evidence="3 4">
    <name type="scientific">Amycolatopsis samaneae</name>
    <dbReference type="NCBI Taxonomy" id="664691"/>
    <lineage>
        <taxon>Bacteria</taxon>
        <taxon>Bacillati</taxon>
        <taxon>Actinomycetota</taxon>
        <taxon>Actinomycetes</taxon>
        <taxon>Pseudonocardiales</taxon>
        <taxon>Pseudonocardiaceae</taxon>
        <taxon>Amycolatopsis</taxon>
    </lineage>
</organism>
<comment type="caution">
    <text evidence="3">The sequence shown here is derived from an EMBL/GenBank/DDBJ whole genome shotgun (WGS) entry which is preliminary data.</text>
</comment>
<keyword evidence="1" id="KW-0472">Membrane</keyword>
<evidence type="ECO:0000313" key="4">
    <source>
        <dbReference type="Proteomes" id="UP001597419"/>
    </source>
</evidence>
<keyword evidence="1" id="KW-1133">Transmembrane helix</keyword>
<dbReference type="EMBL" id="JBHUKU010000020">
    <property type="protein sequence ID" value="MFD2463269.1"/>
    <property type="molecule type" value="Genomic_DNA"/>
</dbReference>